<dbReference type="SUPFAM" id="SSF56925">
    <property type="entry name" value="OMPA-like"/>
    <property type="match status" value="1"/>
</dbReference>
<feature type="domain" description="Outer membrane protein beta-barrel" evidence="7">
    <location>
        <begin position="32"/>
        <end position="239"/>
    </location>
</feature>
<gene>
    <name evidence="8" type="ORF">BV133_481</name>
</gene>
<evidence type="ECO:0000256" key="6">
    <source>
        <dbReference type="SAM" id="SignalP"/>
    </source>
</evidence>
<keyword evidence="2 6" id="KW-0732">Signal</keyword>
<evidence type="ECO:0000256" key="3">
    <source>
        <dbReference type="ARBA" id="ARBA00023136"/>
    </source>
</evidence>
<sequence length="250" mass="27740">MEAYMRRFALALLASTALTGTAFGADIARTAPVASYPVAVGVNWTGVYLGGHIGWAWADTSSDYDYYGFPYTGYGGKDDNGFLGGGQIGFNYQVGQWVFGVEGDVSWTDLGTSHDYYIDDPFFYYGRGSSVDWIATLTGRIGYAWDNWLLYAKGGAAWGGRDGGRNYDLLDVYYDNRDDTHTGWTLGAGVEWAWTPNWSVKLEYDYIDFGGGHEYYVGDYYFKEEAQIHTVKLGVNYRFGGPAPAVAARY</sequence>
<dbReference type="InterPro" id="IPR051692">
    <property type="entry name" value="OMP-like"/>
</dbReference>
<dbReference type="Pfam" id="PF13505">
    <property type="entry name" value="OMP_b-brl"/>
    <property type="match status" value="1"/>
</dbReference>
<dbReference type="EMBL" id="AP014854">
    <property type="protein sequence ID" value="BAR98074.1"/>
    <property type="molecule type" value="Genomic_DNA"/>
</dbReference>
<evidence type="ECO:0000256" key="2">
    <source>
        <dbReference type="ARBA" id="ARBA00022729"/>
    </source>
</evidence>
<dbReference type="InterPro" id="IPR011250">
    <property type="entry name" value="OMP/PagP_B-barrel"/>
</dbReference>
<feature type="chain" id="PRO_5008116211" evidence="6">
    <location>
        <begin position="25"/>
        <end position="250"/>
    </location>
</feature>
<evidence type="ECO:0000256" key="5">
    <source>
        <dbReference type="ARBA" id="ARBA00038306"/>
    </source>
</evidence>
<keyword evidence="3" id="KW-0472">Membrane</keyword>
<dbReference type="OrthoDB" id="9815357at2"/>
<organism evidence="8">
    <name type="scientific">Blastochloris viridis</name>
    <name type="common">Rhodopseudomonas viridis</name>
    <dbReference type="NCBI Taxonomy" id="1079"/>
    <lineage>
        <taxon>Bacteria</taxon>
        <taxon>Pseudomonadati</taxon>
        <taxon>Pseudomonadota</taxon>
        <taxon>Alphaproteobacteria</taxon>
        <taxon>Hyphomicrobiales</taxon>
        <taxon>Blastochloridaceae</taxon>
        <taxon>Blastochloris</taxon>
    </lineage>
</organism>
<dbReference type="InterPro" id="IPR027385">
    <property type="entry name" value="Beta-barrel_OMP"/>
</dbReference>
<comment type="subcellular location">
    <subcellularLocation>
        <location evidence="1">Cell outer membrane</location>
    </subcellularLocation>
</comment>
<dbReference type="PANTHER" id="PTHR34001">
    <property type="entry name" value="BLL7405 PROTEIN"/>
    <property type="match status" value="1"/>
</dbReference>
<proteinExistence type="inferred from homology"/>
<name>A0A182CY79_BLAVI</name>
<reference evidence="8" key="1">
    <citation type="journal article" date="2015" name="Genome Announc.">
        <title>Complete Genome Sequence of the Bacteriochlorophyll b-Producing Photosynthetic Bacterium Blastochloris viridis.</title>
        <authorList>
            <person name="Tsukatani Y."/>
            <person name="Hirose Y."/>
            <person name="Harada J."/>
            <person name="Misawa N."/>
            <person name="Mori K."/>
            <person name="Inoue K."/>
            <person name="Tamiaki H."/>
        </authorList>
    </citation>
    <scope>NUCLEOTIDE SEQUENCE [LARGE SCALE GENOMIC DNA]</scope>
    <source>
        <strain evidence="8">DSM 133</strain>
    </source>
</reference>
<evidence type="ECO:0000256" key="1">
    <source>
        <dbReference type="ARBA" id="ARBA00004442"/>
    </source>
</evidence>
<keyword evidence="4" id="KW-0998">Cell outer membrane</keyword>
<evidence type="ECO:0000256" key="4">
    <source>
        <dbReference type="ARBA" id="ARBA00023237"/>
    </source>
</evidence>
<feature type="signal peptide" evidence="6">
    <location>
        <begin position="1"/>
        <end position="24"/>
    </location>
</feature>
<dbReference type="AlphaFoldDB" id="A0A182CY79"/>
<dbReference type="PANTHER" id="PTHR34001:SF3">
    <property type="entry name" value="BLL7405 PROTEIN"/>
    <property type="match status" value="1"/>
</dbReference>
<comment type="similarity">
    <text evidence="5">Belongs to the Omp25/RopB family.</text>
</comment>
<evidence type="ECO:0000259" key="7">
    <source>
        <dbReference type="Pfam" id="PF13505"/>
    </source>
</evidence>
<protein>
    <submittedName>
        <fullName evidence="8">Putative outer-membrane immunogenic protein</fullName>
    </submittedName>
</protein>
<dbReference type="Gene3D" id="2.40.160.20">
    <property type="match status" value="1"/>
</dbReference>
<dbReference type="GO" id="GO:0009279">
    <property type="term" value="C:cell outer membrane"/>
    <property type="evidence" value="ECO:0007669"/>
    <property type="project" value="UniProtKB-SubCell"/>
</dbReference>
<evidence type="ECO:0000313" key="8">
    <source>
        <dbReference type="EMBL" id="BAR98074.1"/>
    </source>
</evidence>
<accession>A0A182CY79</accession>